<protein>
    <recommendedName>
        <fullName evidence="3">histidine kinase</fullName>
        <ecNumber evidence="3">2.7.13.3</ecNumber>
    </recommendedName>
</protein>
<dbReference type="Gene3D" id="1.10.287.130">
    <property type="match status" value="1"/>
</dbReference>
<dbReference type="InterPro" id="IPR036097">
    <property type="entry name" value="HisK_dim/P_sf"/>
</dbReference>
<organism evidence="9 10">
    <name type="scientific">Candidatus Methylobacter titanis</name>
    <dbReference type="NCBI Taxonomy" id="3053457"/>
    <lineage>
        <taxon>Bacteria</taxon>
        <taxon>Pseudomonadati</taxon>
        <taxon>Pseudomonadota</taxon>
        <taxon>Gammaproteobacteria</taxon>
        <taxon>Methylococcales</taxon>
        <taxon>Methylococcaceae</taxon>
        <taxon>Methylobacter</taxon>
    </lineage>
</organism>
<comment type="catalytic activity">
    <reaction evidence="1">
        <text>ATP + protein L-histidine = ADP + protein N-phospho-L-histidine.</text>
        <dbReference type="EC" id="2.7.13.3"/>
    </reaction>
</comment>
<dbReference type="SMART" id="SM00388">
    <property type="entry name" value="HisKA"/>
    <property type="match status" value="1"/>
</dbReference>
<evidence type="ECO:0000259" key="7">
    <source>
        <dbReference type="PROSITE" id="PS50109"/>
    </source>
</evidence>
<keyword evidence="9" id="KW-0547">Nucleotide-binding</keyword>
<dbReference type="AlphaFoldDB" id="A0AA43Q6T9"/>
<evidence type="ECO:0000256" key="4">
    <source>
        <dbReference type="ARBA" id="ARBA00022553"/>
    </source>
</evidence>
<dbReference type="Pfam" id="PF00672">
    <property type="entry name" value="HAMP"/>
    <property type="match status" value="1"/>
</dbReference>
<evidence type="ECO:0000259" key="8">
    <source>
        <dbReference type="PROSITE" id="PS50885"/>
    </source>
</evidence>
<comment type="caution">
    <text evidence="9">The sequence shown here is derived from an EMBL/GenBank/DDBJ whole genome shotgun (WGS) entry which is preliminary data.</text>
</comment>
<evidence type="ECO:0000256" key="6">
    <source>
        <dbReference type="ARBA" id="ARBA00022777"/>
    </source>
</evidence>
<keyword evidence="9" id="KW-0067">ATP-binding</keyword>
<dbReference type="SMART" id="SM00387">
    <property type="entry name" value="HATPase_c"/>
    <property type="match status" value="1"/>
</dbReference>
<dbReference type="EC" id="2.7.13.3" evidence="3"/>
<proteinExistence type="predicted"/>
<dbReference type="SUPFAM" id="SSF55874">
    <property type="entry name" value="ATPase domain of HSP90 chaperone/DNA topoisomerase II/histidine kinase"/>
    <property type="match status" value="1"/>
</dbReference>
<dbReference type="CDD" id="cd06225">
    <property type="entry name" value="HAMP"/>
    <property type="match status" value="1"/>
</dbReference>
<dbReference type="CDD" id="cd00082">
    <property type="entry name" value="HisKA"/>
    <property type="match status" value="1"/>
</dbReference>
<evidence type="ECO:0000256" key="3">
    <source>
        <dbReference type="ARBA" id="ARBA00012438"/>
    </source>
</evidence>
<dbReference type="InterPro" id="IPR005467">
    <property type="entry name" value="His_kinase_dom"/>
</dbReference>
<dbReference type="PANTHER" id="PTHR43065">
    <property type="entry name" value="SENSOR HISTIDINE KINASE"/>
    <property type="match status" value="1"/>
</dbReference>
<dbReference type="InterPro" id="IPR003661">
    <property type="entry name" value="HisK_dim/P_dom"/>
</dbReference>
<keyword evidence="10" id="KW-1185">Reference proteome</keyword>
<accession>A0AA43Q6T9</accession>
<gene>
    <name evidence="9" type="ORF">PSU93_06715</name>
</gene>
<dbReference type="GO" id="GO:0000155">
    <property type="term" value="F:phosphorelay sensor kinase activity"/>
    <property type="evidence" value="ECO:0007669"/>
    <property type="project" value="InterPro"/>
</dbReference>
<feature type="domain" description="Histidine kinase" evidence="7">
    <location>
        <begin position="399"/>
        <end position="638"/>
    </location>
</feature>
<dbReference type="PANTHER" id="PTHR43065:SF50">
    <property type="entry name" value="HISTIDINE KINASE"/>
    <property type="match status" value="1"/>
</dbReference>
<feature type="domain" description="HAMP" evidence="8">
    <location>
        <begin position="290"/>
        <end position="343"/>
    </location>
</feature>
<keyword evidence="5" id="KW-0808">Transferase</keyword>
<dbReference type="InterPro" id="IPR004358">
    <property type="entry name" value="Sig_transdc_His_kin-like_C"/>
</dbReference>
<sequence length="642" mass="71463">MSRFSLSVRLTLFFSFIVLLVTTTLSAVVFYQFGEKINQQIEHNLTGIADHKAAEMSNVLLFERTNLLSWRASSVMLDVVVDDLDKRITTELKNLKQYYQLQGDLYVFNAAGVLIASTQQDVLKTQLPQAWQTQQDYALVFKHEVPFINGSVIAHVTALKPPQLKTQGYLVMTHSWEDISRLLAPKDSSFALHKAHEGNHGSADLFTANGIKTIEINDDFSERPSWLLDDISYLGSISKPVTVGDFSFQIAAFMPEKLALEPLLELTKNLLLAAALVGVPMIVLVSLLSRLLVTPIKKLTATIRTIEDSNDLSIKVPVSGRDEVADLGNAFNRMTTRLGELFNKFVVVEKELEDLNISLERQVIDRTQQLQDTLLKLQSAQAQLVQSEKMASLGQLVAGIAHEINNPIGAIYANMPPLEEYIDDIKGMVEFAQSCMDEACTQKLNAHMAQIDYTFVTDDLAKLLHSQKQAADRIRNIVLSLRNFSRLDQGEVKTVRLEEGLDSTLQMLHHTYKDRITVEKDYSLNESVECYAGELNQVFMNILANAIQAIPDKGSIFITTAKVADQAVVTIADTGTGMPEAVRKKIFDPFFTTKDVGEGTGLGLSISYGIIEKHQGTLTVESELNRGTRFIIAIPLRLIKDA</sequence>
<evidence type="ECO:0000313" key="10">
    <source>
        <dbReference type="Proteomes" id="UP001160519"/>
    </source>
</evidence>
<dbReference type="SUPFAM" id="SSF47384">
    <property type="entry name" value="Homodimeric domain of signal transducing histidine kinase"/>
    <property type="match status" value="1"/>
</dbReference>
<dbReference type="InterPro" id="IPR036890">
    <property type="entry name" value="HATPase_C_sf"/>
</dbReference>
<evidence type="ECO:0000256" key="1">
    <source>
        <dbReference type="ARBA" id="ARBA00000085"/>
    </source>
</evidence>
<dbReference type="Proteomes" id="UP001160519">
    <property type="component" value="Unassembled WGS sequence"/>
</dbReference>
<evidence type="ECO:0000256" key="5">
    <source>
        <dbReference type="ARBA" id="ARBA00022679"/>
    </source>
</evidence>
<evidence type="ECO:0000313" key="9">
    <source>
        <dbReference type="EMBL" id="MDI1230821.1"/>
    </source>
</evidence>
<reference evidence="9" key="1">
    <citation type="submission" date="2023-01" db="EMBL/GenBank/DDBJ databases">
        <title>Biogeochemical cycle of methane in antarctic sediments.</title>
        <authorList>
            <person name="Roldan D.M."/>
            <person name="Menes R.J."/>
        </authorList>
    </citation>
    <scope>NUCLEOTIDE SEQUENCE [LARGE SCALE GENOMIC DNA]</scope>
    <source>
        <strain evidence="9">K-2018 MAG008</strain>
    </source>
</reference>
<dbReference type="EMBL" id="JAQSDF010000015">
    <property type="protein sequence ID" value="MDI1230821.1"/>
    <property type="molecule type" value="Genomic_DNA"/>
</dbReference>
<dbReference type="GO" id="GO:0016020">
    <property type="term" value="C:membrane"/>
    <property type="evidence" value="ECO:0007669"/>
    <property type="project" value="UniProtKB-SubCell"/>
</dbReference>
<dbReference type="PROSITE" id="PS50885">
    <property type="entry name" value="HAMP"/>
    <property type="match status" value="1"/>
</dbReference>
<dbReference type="Pfam" id="PF02518">
    <property type="entry name" value="HATPase_c"/>
    <property type="match status" value="1"/>
</dbReference>
<dbReference type="InterPro" id="IPR003660">
    <property type="entry name" value="HAMP_dom"/>
</dbReference>
<dbReference type="GO" id="GO:0005524">
    <property type="term" value="F:ATP binding"/>
    <property type="evidence" value="ECO:0007669"/>
    <property type="project" value="UniProtKB-KW"/>
</dbReference>
<keyword evidence="4" id="KW-0597">Phosphoprotein</keyword>
<dbReference type="InterPro" id="IPR003594">
    <property type="entry name" value="HATPase_dom"/>
</dbReference>
<dbReference type="SMART" id="SM00304">
    <property type="entry name" value="HAMP"/>
    <property type="match status" value="1"/>
</dbReference>
<dbReference type="SUPFAM" id="SSF158472">
    <property type="entry name" value="HAMP domain-like"/>
    <property type="match status" value="1"/>
</dbReference>
<keyword evidence="6" id="KW-0418">Kinase</keyword>
<dbReference type="PRINTS" id="PR00344">
    <property type="entry name" value="BCTRLSENSOR"/>
</dbReference>
<evidence type="ECO:0000256" key="2">
    <source>
        <dbReference type="ARBA" id="ARBA00004370"/>
    </source>
</evidence>
<comment type="subcellular location">
    <subcellularLocation>
        <location evidence="2">Membrane</location>
    </subcellularLocation>
</comment>
<dbReference type="PROSITE" id="PS50109">
    <property type="entry name" value="HIS_KIN"/>
    <property type="match status" value="1"/>
</dbReference>
<dbReference type="Gene3D" id="6.10.340.10">
    <property type="match status" value="1"/>
</dbReference>
<name>A0AA43Q6T9_9GAMM</name>
<dbReference type="Gene3D" id="3.30.565.10">
    <property type="entry name" value="Histidine kinase-like ATPase, C-terminal domain"/>
    <property type="match status" value="1"/>
</dbReference>